<dbReference type="InterPro" id="IPR055099">
    <property type="entry name" value="Ig_NUP210_7th"/>
</dbReference>
<feature type="domain" description="BIG2" evidence="12">
    <location>
        <begin position="468"/>
        <end position="545"/>
    </location>
</feature>
<dbReference type="STRING" id="5786.F0ZUB6"/>
<dbReference type="Pfam" id="PF22967">
    <property type="entry name" value="Ig_NUP210_1st"/>
    <property type="match status" value="2"/>
</dbReference>
<evidence type="ECO:0000256" key="7">
    <source>
        <dbReference type="ARBA" id="ARBA00023180"/>
    </source>
</evidence>
<dbReference type="EMBL" id="GL871191">
    <property type="protein sequence ID" value="EGC32478.1"/>
    <property type="molecule type" value="Genomic_DNA"/>
</dbReference>
<evidence type="ECO:0000256" key="10">
    <source>
        <dbReference type="SAM" id="Phobius"/>
    </source>
</evidence>
<comment type="subcellular location">
    <subcellularLocation>
        <location evidence="1">Nucleus membrane</location>
        <topology evidence="1">Single-pass membrane protein</topology>
    </subcellularLocation>
</comment>
<feature type="domain" description="BIG2" evidence="12">
    <location>
        <begin position="1494"/>
        <end position="1561"/>
    </location>
</feature>
<keyword evidence="14" id="KW-1185">Reference proteome</keyword>
<evidence type="ECO:0000256" key="8">
    <source>
        <dbReference type="ARBA" id="ARBA00023242"/>
    </source>
</evidence>
<dbReference type="VEuPathDB" id="AmoebaDB:DICPUDRAFT_155557"/>
<dbReference type="Pfam" id="PF22959">
    <property type="entry name" value="Ig_NUP210_15th"/>
    <property type="match status" value="1"/>
</dbReference>
<organism evidence="13 14">
    <name type="scientific">Dictyostelium purpureum</name>
    <name type="common">Slime mold</name>
    <dbReference type="NCBI Taxonomy" id="5786"/>
    <lineage>
        <taxon>Eukaryota</taxon>
        <taxon>Amoebozoa</taxon>
        <taxon>Evosea</taxon>
        <taxon>Eumycetozoa</taxon>
        <taxon>Dictyostelia</taxon>
        <taxon>Dictyosteliales</taxon>
        <taxon>Dictyosteliaceae</taxon>
        <taxon>Dictyostelium</taxon>
    </lineage>
</organism>
<dbReference type="Pfam" id="PF26181">
    <property type="entry name" value="Ig_NUP210_13th"/>
    <property type="match status" value="1"/>
</dbReference>
<dbReference type="InParanoid" id="F0ZUB6"/>
<feature type="region of interest" description="Disordered" evidence="9">
    <location>
        <begin position="1824"/>
        <end position="1869"/>
    </location>
</feature>
<dbReference type="FunCoup" id="F0ZUB6">
    <property type="interactions" value="361"/>
</dbReference>
<dbReference type="InterPro" id="IPR056897">
    <property type="entry name" value="Ig_NUP210_4th"/>
</dbReference>
<dbReference type="eggNOG" id="KOG1833">
    <property type="taxonomic scope" value="Eukaryota"/>
</dbReference>
<evidence type="ECO:0000256" key="9">
    <source>
        <dbReference type="SAM" id="MobiDB-lite"/>
    </source>
</evidence>
<reference evidence="14" key="1">
    <citation type="journal article" date="2011" name="Genome Biol.">
        <title>Comparative genomics of the social amoebae Dictyostelium discoideum and Dictyostelium purpureum.</title>
        <authorList>
            <consortium name="US DOE Joint Genome Institute (JGI-PGF)"/>
            <person name="Sucgang R."/>
            <person name="Kuo A."/>
            <person name="Tian X."/>
            <person name="Salerno W."/>
            <person name="Parikh A."/>
            <person name="Feasley C.L."/>
            <person name="Dalin E."/>
            <person name="Tu H."/>
            <person name="Huang E."/>
            <person name="Barry K."/>
            <person name="Lindquist E."/>
            <person name="Shapiro H."/>
            <person name="Bruce D."/>
            <person name="Schmutz J."/>
            <person name="Salamov A."/>
            <person name="Fey P."/>
            <person name="Gaudet P."/>
            <person name="Anjard C."/>
            <person name="Babu M.M."/>
            <person name="Basu S."/>
            <person name="Bushmanova Y."/>
            <person name="van der Wel H."/>
            <person name="Katoh-Kurasawa M."/>
            <person name="Dinh C."/>
            <person name="Coutinho P.M."/>
            <person name="Saito T."/>
            <person name="Elias M."/>
            <person name="Schaap P."/>
            <person name="Kay R.R."/>
            <person name="Henrissat B."/>
            <person name="Eichinger L."/>
            <person name="Rivero F."/>
            <person name="Putnam N.H."/>
            <person name="West C.M."/>
            <person name="Loomis W.F."/>
            <person name="Chisholm R.L."/>
            <person name="Shaulsky G."/>
            <person name="Strassmann J.E."/>
            <person name="Queller D.C."/>
            <person name="Kuspa A."/>
            <person name="Grigoriev I.V."/>
        </authorList>
    </citation>
    <scope>NUCLEOTIDE SEQUENCE [LARGE SCALE GENOMIC DNA]</scope>
    <source>
        <strain evidence="14">QSDP1</strain>
    </source>
</reference>
<dbReference type="InterPro" id="IPR003343">
    <property type="entry name" value="Big_2"/>
</dbReference>
<dbReference type="RefSeq" id="XP_003291012.1">
    <property type="nucleotide sequence ID" value="XM_003290964.1"/>
</dbReference>
<gene>
    <name evidence="13" type="ORF">DICPUDRAFT_155557</name>
</gene>
<dbReference type="InterPro" id="IPR055096">
    <property type="entry name" value="Ig_NUP210_1st"/>
</dbReference>
<dbReference type="SMART" id="SM00635">
    <property type="entry name" value="BID_2"/>
    <property type="match status" value="3"/>
</dbReference>
<dbReference type="Pfam" id="PF22962">
    <property type="entry name" value="Ig_NUP210_7th"/>
    <property type="match status" value="1"/>
</dbReference>
<dbReference type="GO" id="GO:0005643">
    <property type="term" value="C:nuclear pore"/>
    <property type="evidence" value="ECO:0000318"/>
    <property type="project" value="GO_Central"/>
</dbReference>
<keyword evidence="7" id="KW-0325">Glycoprotein</keyword>
<dbReference type="Pfam" id="PF26182">
    <property type="entry name" value="Ig_NUP210_5th"/>
    <property type="match status" value="1"/>
</dbReference>
<dbReference type="Proteomes" id="UP000001064">
    <property type="component" value="Unassembled WGS sequence"/>
</dbReference>
<dbReference type="OMA" id="HNMYEGT"/>
<feature type="transmembrane region" description="Helical" evidence="10">
    <location>
        <begin position="1797"/>
        <end position="1814"/>
    </location>
</feature>
<proteinExistence type="inferred from homology"/>
<dbReference type="InterPro" id="IPR055094">
    <property type="entry name" value="NUP210_Ig15"/>
</dbReference>
<feature type="chain" id="PRO_5003265404" description="BIG2 domain-containing protein" evidence="11">
    <location>
        <begin position="31"/>
        <end position="1869"/>
    </location>
</feature>
<dbReference type="KEGG" id="dpp:DICPUDRAFT_155557"/>
<evidence type="ECO:0000259" key="12">
    <source>
        <dbReference type="SMART" id="SM00635"/>
    </source>
</evidence>
<dbReference type="OrthoDB" id="16413at2759"/>
<dbReference type="GO" id="GO:0031965">
    <property type="term" value="C:nuclear membrane"/>
    <property type="evidence" value="ECO:0007669"/>
    <property type="project" value="UniProtKB-SubCell"/>
</dbReference>
<dbReference type="PANTHER" id="PTHR23019:SF0">
    <property type="entry name" value="NUCLEAR PORE MEMBRANE GLYCOPROTEIN 210"/>
    <property type="match status" value="1"/>
</dbReference>
<dbReference type="InterPro" id="IPR055097">
    <property type="entry name" value="Ig_NUP210_2nd"/>
</dbReference>
<evidence type="ECO:0000256" key="1">
    <source>
        <dbReference type="ARBA" id="ARBA00004590"/>
    </source>
</evidence>
<dbReference type="InterPro" id="IPR045197">
    <property type="entry name" value="NUP210-like"/>
</dbReference>
<feature type="domain" description="BIG2" evidence="12">
    <location>
        <begin position="1094"/>
        <end position="1171"/>
    </location>
</feature>
<sequence>MINNKFIILSSFLFILFVTVLQSNILFVNAETDYAISPVSLLLPYSTSKYRKPYKLEANKGCFEWINTNPDLVEITPLYEQKDCAPPTPNTIGAPDLSWDINQSNQKKCSKAVLVLVRTSTSTERNSAFIYAEEQATGKKLQCEVFVDKISSIVIETTTKTMYKDDLEELNVRAYDSVGNVFSSIIGLEFEWSIQSGNIIQIVPFRGFPLDDVALKMEQEGLQTSFVLVQGVDTGSTQITTKLTDSNFAQISHSTTISILEPLQLNPSYLLYVIPGTQIQYQLLTKKRTVLENIPLPNPNYIWSSSNPKVGNIDNSGNFMALDLGRTDLKVQHKKMMENKVQAFVNVVHPSYLAIKIEPIKSSIGPISNWNLIEKRDYILVVELYDASGHKIHSSDITFDLVIPSEYFEPLPTSVIPAGPKRSDTYYLKAIKQGSVQLKASLLKVYDINLKKYSPLLNPITVEQMVTIHSQITLNPPIVYLPYLPNNKQTYTIRPSGGSGEYHWYSNNTAIVTVDTNGGIISQTTSGQTEVIVVDKKNPHNRDQAVVIIQEPDQIVFSPSQVEVEVGKKLSLSTKLLSKHLPKGIHFDSCSINNLEWKVEDDKSFQILPQDNVDQQKKSSDLCSTREFLALKEGSTVISVQYKGMKEDIRIFAYPPLKSDHNEVLLSLGSSDDVYFSGGPEPWYLEPKTHFQTILPDNTNEQNSLSITPGNGNSFKVTCLKHSNAPQNIIVTVGNKKSASNPFPAAPSINIPYYCRQPSSIQIQVVNLPTEEESKQIEQSSAPSCQDTIFSIKKQKPGEIGTYKIRNNRDIPFIATVYDENGKQFTNYSSLVFDWTSSDSTQAKWLDDFNTKDHLSTLSLSKEQGKAIISVAVSGYNQELLRSLKIYSPPSLDSKKLVSSLELHLLSSVTLFPDRYTMYLNEKNHLKIEAIGGSKNFAFSSNTSKIASLSYQPNSDFVNIIPLQQGYIKVEVRDICLGSDISSSQQSSPAIVQVSEAHSIDLDVQDMVQVGDSINLIVKAFAQDGHSFESSQYQYMKILPNIDNPNVLSISQSSSNNQVFTLKGLDQGLVTLTVIITNPKTGFSATSKTVQIQVFPPFRVSPNILHLVPGGLFQIHWTGGAPIRQDVSFKSSNPSIVSLNQDVSGELLASKVGEATITATAMIVDPITGKKSIIGEDKLVVYVKNMTGIRIHSSINKILVGNEAKLRVVGANGETPFTYGTVDLFFKWECLDNNIATLLPIYERANTTVESEGSFSVRVLGKNPGSTSINVWAYSGSDKTKHLFQTVSLQINIIADIPIQTTSLLLPLNTASSFIINNHLDKSGIEFFPLMDGHGHSSCKDVIDISDNKIVSLDKIGTCYVSSVRDGRIDTSKLIKVNSKPFSHLEILPINPTSTIIPVGGSMSFAVYLRDDIGEIFTEYGASAVFSTEVSNTGVISSSIDSNTTASIVTVKGIRAGVVTLHVYVKDMPHLDDYIKIFVGRLIEPHSPILHIGSTIQFSISKDQLSQRGFSLPAPDEKVWVSSNPSIISIDPVTGKATAHSAGVTTVNYIRNPSSQTQITVSKVGHIKVDFANQVINNPNEKYQYNLKFFTENDNEFSDLSSTNQNIKGICSIQESSFANAYFEKIILTNGKEQYMCVVQPTGKPTSTTDKVTLFVQVSNSDKTYHFETTINLPFESTYSILNIKGNSIQLSGRQSQFILNVQSSNPIFVESSDNTLLSVQQLSSTGITSEQGIYKYVVQPMNPSVSFSSVPLYISSAGGKHKNTINVNYAKGSGASTPNYNESYIESSNAIANHPYIVTGAIIFATFAIGLYASKRHNDKPRIYISNTNPSQPSTSSVTSPFRSPPPHSFASPNRSQYGSNSIYLQSN</sequence>
<evidence type="ECO:0000313" key="13">
    <source>
        <dbReference type="EMBL" id="EGC32478.1"/>
    </source>
</evidence>
<feature type="signal peptide" evidence="11">
    <location>
        <begin position="1"/>
        <end position="30"/>
    </location>
</feature>
<keyword evidence="4 11" id="KW-0732">Signal</keyword>
<dbReference type="InterPro" id="IPR008964">
    <property type="entry name" value="Invasin/intimin_cell_adhesion"/>
</dbReference>
<evidence type="ECO:0000256" key="4">
    <source>
        <dbReference type="ARBA" id="ARBA00022729"/>
    </source>
</evidence>
<dbReference type="Pfam" id="PF24991">
    <property type="entry name" value="Ig_NUP210_4th"/>
    <property type="match status" value="1"/>
</dbReference>
<accession>F0ZUB6</accession>
<dbReference type="PANTHER" id="PTHR23019">
    <property type="entry name" value="NUCLEAR PORE MEMBRANE GLYCOPROTEIN GP210-RELATED"/>
    <property type="match status" value="1"/>
</dbReference>
<keyword evidence="8" id="KW-0539">Nucleus</keyword>
<evidence type="ECO:0000313" key="14">
    <source>
        <dbReference type="Proteomes" id="UP000001064"/>
    </source>
</evidence>
<dbReference type="Pfam" id="PF24935">
    <property type="entry name" value="Ig_NUP210_6th"/>
    <property type="match status" value="1"/>
</dbReference>
<feature type="compositionally biased region" description="Polar residues" evidence="9">
    <location>
        <begin position="1852"/>
        <end position="1869"/>
    </location>
</feature>
<comment type="similarity">
    <text evidence="2">Belongs to the NUP210 family.</text>
</comment>
<dbReference type="InterPro" id="IPR056899">
    <property type="entry name" value="Ig_NUP210_9th"/>
</dbReference>
<dbReference type="InterPro" id="IPR058779">
    <property type="entry name" value="Ig_NUP210_13th"/>
</dbReference>
<dbReference type="GeneID" id="10508940"/>
<evidence type="ECO:0000256" key="11">
    <source>
        <dbReference type="SAM" id="SignalP"/>
    </source>
</evidence>
<dbReference type="InterPro" id="IPR056898">
    <property type="entry name" value="Ig_NUP210_6th"/>
</dbReference>
<evidence type="ECO:0000256" key="5">
    <source>
        <dbReference type="ARBA" id="ARBA00022989"/>
    </source>
</evidence>
<dbReference type="Pfam" id="PF24902">
    <property type="entry name" value="Ig_NUP210_9th"/>
    <property type="match status" value="1"/>
</dbReference>
<keyword evidence="5 10" id="KW-1133">Transmembrane helix</keyword>
<evidence type="ECO:0000256" key="2">
    <source>
        <dbReference type="ARBA" id="ARBA00007313"/>
    </source>
</evidence>
<dbReference type="SUPFAM" id="SSF49373">
    <property type="entry name" value="Invasin/intimin cell-adhesion fragments"/>
    <property type="match status" value="2"/>
</dbReference>
<keyword evidence="6 10" id="KW-0472">Membrane</keyword>
<dbReference type="Gene3D" id="2.60.40.1080">
    <property type="match status" value="2"/>
</dbReference>
<dbReference type="Pfam" id="PF22969">
    <property type="entry name" value="Ig_NUP210_2nd"/>
    <property type="match status" value="1"/>
</dbReference>
<protein>
    <recommendedName>
        <fullName evidence="12">BIG2 domain-containing protein</fullName>
    </recommendedName>
</protein>
<evidence type="ECO:0000256" key="6">
    <source>
        <dbReference type="ARBA" id="ARBA00023136"/>
    </source>
</evidence>
<feature type="compositionally biased region" description="Low complexity" evidence="9">
    <location>
        <begin position="1827"/>
        <end position="1842"/>
    </location>
</feature>
<evidence type="ECO:0000256" key="3">
    <source>
        <dbReference type="ARBA" id="ARBA00022692"/>
    </source>
</evidence>
<name>F0ZUB6_DICPU</name>
<keyword evidence="3 10" id="KW-0812">Transmembrane</keyword>